<dbReference type="InterPro" id="IPR026832">
    <property type="entry name" value="Asteroid"/>
</dbReference>
<dbReference type="AlphaFoldDB" id="A0A183S8X4"/>
<feature type="compositionally biased region" description="Polar residues" evidence="1">
    <location>
        <begin position="861"/>
        <end position="870"/>
    </location>
</feature>
<dbReference type="Proteomes" id="UP000275846">
    <property type="component" value="Unassembled WGS sequence"/>
</dbReference>
<evidence type="ECO:0000313" key="3">
    <source>
        <dbReference type="Proteomes" id="UP000275846"/>
    </source>
</evidence>
<dbReference type="PANTHER" id="PTHR15665:SF1">
    <property type="entry name" value="PROTEIN ASTEROID HOMOLOG 1"/>
    <property type="match status" value="1"/>
</dbReference>
<evidence type="ECO:0000313" key="4">
    <source>
        <dbReference type="WBParaSite" id="SSLN_0000070301-mRNA-1"/>
    </source>
</evidence>
<reference evidence="4" key="1">
    <citation type="submission" date="2016-06" db="UniProtKB">
        <authorList>
            <consortium name="WormBaseParasite"/>
        </authorList>
    </citation>
    <scope>IDENTIFICATION</scope>
</reference>
<dbReference type="PANTHER" id="PTHR15665">
    <property type="entry name" value="ASTEROID PROTEIN"/>
    <property type="match status" value="1"/>
</dbReference>
<feature type="region of interest" description="Disordered" evidence="1">
    <location>
        <begin position="638"/>
        <end position="711"/>
    </location>
</feature>
<feature type="region of interest" description="Disordered" evidence="1">
    <location>
        <begin position="854"/>
        <end position="902"/>
    </location>
</feature>
<gene>
    <name evidence="2" type="ORF">SSLN_LOCUS672</name>
</gene>
<sequence>MDKFLKSESTGGQSSYFNYIPVFTKEILVGVLNNLNIKHVTCDTETLPACVSLAAYLRCPVVADGADVLLYEFEDPIGCDYAALTDRFVLLPLRFLSTEPLPLPTLPSPAPNGNPTALDSSQSPPKKFCLVAHVFCPSVSRLSCLLHYIRPFFALYLQPPMCEQFPLPEGATLPQSRSQGLASVAEEAKSRVEFLITWLSEISSPLEVFEKNVAILSKCRATLFMKRAFYIARILTLNYDQGHRLASFLQLETSTTDPQRVGTSVDLISWLNSRRSSLLPRFNWLFAVLDAELGMSSEVKRFLSSVPANFLHFYRAGLVSPVMVSRLFSGDWILHPIIENVTRNSVTDCSTGLRFLQYCLTLGFFVQCGHFTLEEAVTKTVSETSRAVSGSLKTENMRLRPFFLPMSTEPFSMCSAFLHQHIGYKPVEETDPEWLQSLALTFVVWYVHREGGASGPFDLFAHPPALSVALVTCAVASSSSAIQHHDDHLRSLADSIETDEASMAILGTLSINAVHDISELQLVYMSLLSLVRMIDLLNFTNGSAAFGNKSAKKAFTLMSFLPSWVPFASTRLLHHISVLTACQKVDERRQSAPKTWLPRLLDNELEVAKAEQVFTQLVDLANSMSTVRSIEFESRIETEAVPPQRTSNPIDDDQQRQFVHQRHSDHENGSNRLQTPYTSARSPLQSATTTTDVDPRSRSPNRDFARLRASQPHIMRGFVNRQRRPFRSRPISSGSPNRALGDVRAENPTTPSRGGFQPRHSCGPGRRSSLTAVRPLYSPYNQSASSALGQTATEAAVSRLLGDGSEVTKAEQVLAQLDDVANSMSTVHPIEFESRAEAVKAIPSQLISNRIDAYQRHSDPGNGSTKLQTPVTPPYMSARSPDQSGTTATDTDPRSRSPYRGVARLQTSQPQVMRGFVNRQRRPFRCGHISSGGPNRALGDVRAENRTPPSRGGFRPHRSLGPGRKSSFAAARPLFTPCNQSASSAWGQMAIEAAVQQLKATAINQE</sequence>
<feature type="compositionally biased region" description="Basic and acidic residues" evidence="1">
    <location>
        <begin position="693"/>
        <end position="706"/>
    </location>
</feature>
<evidence type="ECO:0000256" key="1">
    <source>
        <dbReference type="SAM" id="MobiDB-lite"/>
    </source>
</evidence>
<feature type="compositionally biased region" description="Polar residues" evidence="1">
    <location>
        <begin position="670"/>
        <end position="692"/>
    </location>
</feature>
<dbReference type="OrthoDB" id="25987at2759"/>
<keyword evidence="3" id="KW-1185">Reference proteome</keyword>
<accession>A0A183S8X4</accession>
<dbReference type="WBParaSite" id="SSLN_0000070301-mRNA-1">
    <property type="protein sequence ID" value="SSLN_0000070301-mRNA-1"/>
    <property type="gene ID" value="SSLN_0000070301"/>
</dbReference>
<organism evidence="4">
    <name type="scientific">Schistocephalus solidus</name>
    <name type="common">Tapeworm</name>
    <dbReference type="NCBI Taxonomy" id="70667"/>
    <lineage>
        <taxon>Eukaryota</taxon>
        <taxon>Metazoa</taxon>
        <taxon>Spiralia</taxon>
        <taxon>Lophotrochozoa</taxon>
        <taxon>Platyhelminthes</taxon>
        <taxon>Cestoda</taxon>
        <taxon>Eucestoda</taxon>
        <taxon>Diphyllobothriidea</taxon>
        <taxon>Diphyllobothriidae</taxon>
        <taxon>Schistocephalus</taxon>
    </lineage>
</organism>
<proteinExistence type="predicted"/>
<feature type="region of interest" description="Disordered" evidence="1">
    <location>
        <begin position="924"/>
        <end position="966"/>
    </location>
</feature>
<reference evidence="2 3" key="2">
    <citation type="submission" date="2018-11" db="EMBL/GenBank/DDBJ databases">
        <authorList>
            <consortium name="Pathogen Informatics"/>
        </authorList>
    </citation>
    <scope>NUCLEOTIDE SEQUENCE [LARGE SCALE GENOMIC DNA]</scope>
    <source>
        <strain evidence="2 3">NST_G2</strain>
    </source>
</reference>
<feature type="compositionally biased region" description="Polar residues" evidence="1">
    <location>
        <begin position="880"/>
        <end position="890"/>
    </location>
</feature>
<evidence type="ECO:0000313" key="2">
    <source>
        <dbReference type="EMBL" id="VDL86004.1"/>
    </source>
</evidence>
<protein>
    <submittedName>
        <fullName evidence="4">Asteroid homolog 1</fullName>
    </submittedName>
</protein>
<dbReference type="EMBL" id="UYSU01000596">
    <property type="protein sequence ID" value="VDL86004.1"/>
    <property type="molecule type" value="Genomic_DNA"/>
</dbReference>
<feature type="region of interest" description="Disordered" evidence="1">
    <location>
        <begin position="723"/>
        <end position="767"/>
    </location>
</feature>
<name>A0A183S8X4_SCHSO</name>